<reference evidence="2 3" key="1">
    <citation type="submission" date="2021-05" db="EMBL/GenBank/DDBJ databases">
        <title>Fusibacter ferrireducens sp. nov., an anaerobic, sulfur- and Fe-reducing bacterium isolated from the mangrove sediment.</title>
        <authorList>
            <person name="Qiu D."/>
        </authorList>
    </citation>
    <scope>NUCLEOTIDE SEQUENCE [LARGE SCALE GENOMIC DNA]</scope>
    <source>
        <strain evidence="2 3">DSM 12116</strain>
    </source>
</reference>
<feature type="transmembrane region" description="Helical" evidence="1">
    <location>
        <begin position="71"/>
        <end position="93"/>
    </location>
</feature>
<organism evidence="2 3">
    <name type="scientific">Fusibacter paucivorans</name>
    <dbReference type="NCBI Taxonomy" id="76009"/>
    <lineage>
        <taxon>Bacteria</taxon>
        <taxon>Bacillati</taxon>
        <taxon>Bacillota</taxon>
        <taxon>Clostridia</taxon>
        <taxon>Eubacteriales</taxon>
        <taxon>Eubacteriales Family XII. Incertae Sedis</taxon>
        <taxon>Fusibacter</taxon>
    </lineage>
</organism>
<protein>
    <submittedName>
        <fullName evidence="2">Uncharacterized protein</fullName>
    </submittedName>
</protein>
<dbReference type="RefSeq" id="WP_213238615.1">
    <property type="nucleotide sequence ID" value="NZ_JAHBCL010000059.1"/>
</dbReference>
<evidence type="ECO:0000313" key="3">
    <source>
        <dbReference type="Proteomes" id="UP000746471"/>
    </source>
</evidence>
<dbReference type="EMBL" id="JAHBCL010000059">
    <property type="protein sequence ID" value="MBS7528760.1"/>
    <property type="molecule type" value="Genomic_DNA"/>
</dbReference>
<gene>
    <name evidence="2" type="ORF">KHM83_19010</name>
</gene>
<proteinExistence type="predicted"/>
<keyword evidence="1" id="KW-0812">Transmembrane</keyword>
<comment type="caution">
    <text evidence="2">The sequence shown here is derived from an EMBL/GenBank/DDBJ whole genome shotgun (WGS) entry which is preliminary data.</text>
</comment>
<dbReference type="Proteomes" id="UP000746471">
    <property type="component" value="Unassembled WGS sequence"/>
</dbReference>
<sequence>MKLNIVKVIGFISIIYGILKYGHGFINNIVNVFQINNPFDTKIAILTALYFLLYVVSGIGLVLGKKWGWHLAVFNFIFLAIRSLETLSLSLLYQKISGVADIHFYPNHLFEIMIMILIGALLVLFLTRKDILKQFRIERKLIPTLGLDVFLSLTILIIRDLTDTLAFLKTIG</sequence>
<evidence type="ECO:0000313" key="2">
    <source>
        <dbReference type="EMBL" id="MBS7528760.1"/>
    </source>
</evidence>
<accession>A0ABS5PUC3</accession>
<evidence type="ECO:0000256" key="1">
    <source>
        <dbReference type="SAM" id="Phobius"/>
    </source>
</evidence>
<keyword evidence="1" id="KW-1133">Transmembrane helix</keyword>
<keyword evidence="3" id="KW-1185">Reference proteome</keyword>
<feature type="transmembrane region" description="Helical" evidence="1">
    <location>
        <begin position="43"/>
        <end position="64"/>
    </location>
</feature>
<name>A0ABS5PUC3_9FIRM</name>
<keyword evidence="1" id="KW-0472">Membrane</keyword>
<feature type="transmembrane region" description="Helical" evidence="1">
    <location>
        <begin position="5"/>
        <end position="23"/>
    </location>
</feature>
<feature type="transmembrane region" description="Helical" evidence="1">
    <location>
        <begin position="105"/>
        <end position="127"/>
    </location>
</feature>